<protein>
    <recommendedName>
        <fullName evidence="4">Spore-associated protein A</fullName>
    </recommendedName>
</protein>
<proteinExistence type="predicted"/>
<gene>
    <name evidence="2" type="ORF">Shyd_54050</name>
</gene>
<evidence type="ECO:0000256" key="1">
    <source>
        <dbReference type="SAM" id="SignalP"/>
    </source>
</evidence>
<keyword evidence="1" id="KW-0732">Signal</keyword>
<dbReference type="Proteomes" id="UP001052739">
    <property type="component" value="Unassembled WGS sequence"/>
</dbReference>
<dbReference type="PROSITE" id="PS51257">
    <property type="entry name" value="PROKAR_LIPOPROTEIN"/>
    <property type="match status" value="1"/>
</dbReference>
<feature type="signal peptide" evidence="1">
    <location>
        <begin position="1"/>
        <end position="27"/>
    </location>
</feature>
<reference evidence="2" key="1">
    <citation type="submission" date="2024-05" db="EMBL/GenBank/DDBJ databases">
        <title>Whole genome shotgun sequence of Streptomyces hydrogenans NBRC 13475.</title>
        <authorList>
            <person name="Komaki H."/>
            <person name="Tamura T."/>
        </authorList>
    </citation>
    <scope>NUCLEOTIDE SEQUENCE</scope>
    <source>
        <strain evidence="2">NBRC 13475</strain>
    </source>
</reference>
<evidence type="ECO:0000313" key="3">
    <source>
        <dbReference type="Proteomes" id="UP001052739"/>
    </source>
</evidence>
<feature type="chain" id="PRO_5045158591" description="Spore-associated protein A" evidence="1">
    <location>
        <begin position="28"/>
        <end position="161"/>
    </location>
</feature>
<evidence type="ECO:0000313" key="2">
    <source>
        <dbReference type="EMBL" id="GHI24034.1"/>
    </source>
</evidence>
<name>A0ABQ3PG84_9ACTN</name>
<accession>A0ABQ3PG84</accession>
<dbReference type="EMBL" id="BNDW01000040">
    <property type="protein sequence ID" value="GHI24034.1"/>
    <property type="molecule type" value="Genomic_DNA"/>
</dbReference>
<dbReference type="RefSeq" id="WP_190221485.1">
    <property type="nucleotide sequence ID" value="NZ_BNBS01000002.1"/>
</dbReference>
<sequence>MRRIFSVLTGILLLLAGSFVMAPSASAAATGAYGCGGSQIDSYQVKTTGGSVYGNVYLYYDASTGKNCAVNVATAAGGYGTPTFKFVMIVKCVAGTTAGSTCVQDTYVQDPSTTGITYSQYAGPVSISAAGRCISVTGINSLTSGPSSSQASFNSKATHCG</sequence>
<comment type="caution">
    <text evidence="2">The sequence shown here is derived from an EMBL/GenBank/DDBJ whole genome shotgun (WGS) entry which is preliminary data.</text>
</comment>
<evidence type="ECO:0008006" key="4">
    <source>
        <dbReference type="Google" id="ProtNLM"/>
    </source>
</evidence>
<organism evidence="2 3">
    <name type="scientific">Streptomyces hydrogenans</name>
    <dbReference type="NCBI Taxonomy" id="1873719"/>
    <lineage>
        <taxon>Bacteria</taxon>
        <taxon>Bacillati</taxon>
        <taxon>Actinomycetota</taxon>
        <taxon>Actinomycetes</taxon>
        <taxon>Kitasatosporales</taxon>
        <taxon>Streptomycetaceae</taxon>
        <taxon>Streptomyces</taxon>
    </lineage>
</organism>
<keyword evidence="3" id="KW-1185">Reference proteome</keyword>